<dbReference type="EMBL" id="SNXZ01000002">
    <property type="protein sequence ID" value="TDQ01496.1"/>
    <property type="molecule type" value="Genomic_DNA"/>
</dbReference>
<reference evidence="10 11" key="1">
    <citation type="submission" date="2019-03" db="EMBL/GenBank/DDBJ databases">
        <title>Genomic Encyclopedia of Type Strains, Phase IV (KMG-IV): sequencing the most valuable type-strain genomes for metagenomic binning, comparative biology and taxonomic classification.</title>
        <authorList>
            <person name="Goeker M."/>
        </authorList>
    </citation>
    <scope>NUCLEOTIDE SEQUENCE [LARGE SCALE GENOMIC DNA]</scope>
    <source>
        <strain evidence="10 11">DSM 45361</strain>
    </source>
</reference>
<keyword evidence="11" id="KW-1185">Reference proteome</keyword>
<keyword evidence="6 7" id="KW-0269">Exonuclease</keyword>
<gene>
    <name evidence="7" type="primary">sbcD</name>
    <name evidence="10" type="ORF">EV186_1021365</name>
</gene>
<keyword evidence="5 7" id="KW-0378">Hydrolase</keyword>
<accession>A0A4R6SJC9</accession>
<dbReference type="Pfam" id="PF00149">
    <property type="entry name" value="Metallophos"/>
    <property type="match status" value="1"/>
</dbReference>
<proteinExistence type="inferred from homology"/>
<keyword evidence="7" id="KW-0233">DNA recombination</keyword>
<evidence type="ECO:0000256" key="4">
    <source>
        <dbReference type="ARBA" id="ARBA00022722"/>
    </source>
</evidence>
<dbReference type="SUPFAM" id="SSF56300">
    <property type="entry name" value="Metallo-dependent phosphatases"/>
    <property type="match status" value="1"/>
</dbReference>
<name>A0A4R6SJC9_LABRH</name>
<feature type="domain" description="Nuclease SbcCD subunit D C-terminal" evidence="9">
    <location>
        <begin position="278"/>
        <end position="364"/>
    </location>
</feature>
<dbReference type="InterPro" id="IPR029052">
    <property type="entry name" value="Metallo-depent_PP-like"/>
</dbReference>
<protein>
    <recommendedName>
        <fullName evidence="3 7">Nuclease SbcCD subunit D</fullName>
    </recommendedName>
</protein>
<comment type="caution">
    <text evidence="10">The sequence shown here is derived from an EMBL/GenBank/DDBJ whole genome shotgun (WGS) entry which is preliminary data.</text>
</comment>
<evidence type="ECO:0000259" key="9">
    <source>
        <dbReference type="Pfam" id="PF12320"/>
    </source>
</evidence>
<evidence type="ECO:0000256" key="5">
    <source>
        <dbReference type="ARBA" id="ARBA00022801"/>
    </source>
</evidence>
<dbReference type="PANTHER" id="PTHR30337">
    <property type="entry name" value="COMPONENT OF ATP-DEPENDENT DSDNA EXONUCLEASE"/>
    <property type="match status" value="1"/>
</dbReference>
<dbReference type="GO" id="GO:0004519">
    <property type="term" value="F:endonuclease activity"/>
    <property type="evidence" value="ECO:0007669"/>
    <property type="project" value="UniProtKB-KW"/>
</dbReference>
<dbReference type="OrthoDB" id="9773856at2"/>
<dbReference type="NCBIfam" id="TIGR00619">
    <property type="entry name" value="sbcd"/>
    <property type="match status" value="1"/>
</dbReference>
<comment type="function">
    <text evidence="7">SbcCD cleaves DNA hairpin structures. These structures can inhibit DNA replication and are intermediates in certain DNA recombination reactions. The complex acts as a 3'-&gt;5' double strand exonuclease that can open hairpins. It also has a 5' single-strand endonuclease activity.</text>
</comment>
<dbReference type="Proteomes" id="UP000295444">
    <property type="component" value="Unassembled WGS sequence"/>
</dbReference>
<dbReference type="InterPro" id="IPR050535">
    <property type="entry name" value="DNA_Repair-Maintenance_Comp"/>
</dbReference>
<feature type="domain" description="Calcineurin-like phosphoesterase" evidence="8">
    <location>
        <begin position="1"/>
        <end position="94"/>
    </location>
</feature>
<evidence type="ECO:0000259" key="8">
    <source>
        <dbReference type="Pfam" id="PF00149"/>
    </source>
</evidence>
<dbReference type="InterPro" id="IPR026843">
    <property type="entry name" value="SbcD_C"/>
</dbReference>
<comment type="similarity">
    <text evidence="1 7">Belongs to the SbcD family.</text>
</comment>
<dbReference type="InterPro" id="IPR004843">
    <property type="entry name" value="Calcineurin-like_PHP"/>
</dbReference>
<sequence>MKFLHTADWHVGKVLKNQPRFDEHRAVLADLVRIADAEDVDAVLVAGDLFETTTPNPQAQGLVMRTLLRLRADGRQVVVLAGNHDNQQLVQRVYRPVLGEAGIHVVGQPSPAEQGGLLTLTTRTGETAKIAVLPFVSTRFAVRAAEVVLHESAEHSMDYARRVGAIIGALAKDFGGDTVNVVTTHCTVLGGRRGGGEREVQLLGYELPAQVFPSTAHYAALGHLHRYQEIDGPCPIAYSGSPLALDFGEEANESMALVVTATPGTRAHVRPVPVTGGRPLRTLKGSLDYVIAQGEEAGDAFLRVILEEKARAGLADLVRDALPNALDVQLDEKYRVRPESEGLSGGTRLDRPPAELFADFLAEQNIEDPRVGAMFAELLEDATGGGA</sequence>
<dbReference type="Pfam" id="PF12320">
    <property type="entry name" value="SbcD_C"/>
    <property type="match status" value="1"/>
</dbReference>
<dbReference type="CDD" id="cd00840">
    <property type="entry name" value="MPP_Mre11_N"/>
    <property type="match status" value="1"/>
</dbReference>
<keyword evidence="7" id="KW-0235">DNA replication</keyword>
<dbReference type="PANTHER" id="PTHR30337:SF0">
    <property type="entry name" value="NUCLEASE SBCCD SUBUNIT D"/>
    <property type="match status" value="1"/>
</dbReference>
<dbReference type="GO" id="GO:0008408">
    <property type="term" value="F:3'-5' exonuclease activity"/>
    <property type="evidence" value="ECO:0007669"/>
    <property type="project" value="InterPro"/>
</dbReference>
<dbReference type="InterPro" id="IPR041796">
    <property type="entry name" value="Mre11_N"/>
</dbReference>
<dbReference type="GO" id="GO:0006260">
    <property type="term" value="P:DNA replication"/>
    <property type="evidence" value="ECO:0007669"/>
    <property type="project" value="UniProtKB-KW"/>
</dbReference>
<dbReference type="RefSeq" id="WP_133850070.1">
    <property type="nucleotide sequence ID" value="NZ_SNXZ01000002.1"/>
</dbReference>
<evidence type="ECO:0000256" key="2">
    <source>
        <dbReference type="ARBA" id="ARBA00011322"/>
    </source>
</evidence>
<organism evidence="10 11">
    <name type="scientific">Labedaea rhizosphaerae</name>
    <dbReference type="NCBI Taxonomy" id="598644"/>
    <lineage>
        <taxon>Bacteria</taxon>
        <taxon>Bacillati</taxon>
        <taxon>Actinomycetota</taxon>
        <taxon>Actinomycetes</taxon>
        <taxon>Pseudonocardiales</taxon>
        <taxon>Pseudonocardiaceae</taxon>
        <taxon>Labedaea</taxon>
    </lineage>
</organism>
<comment type="subunit">
    <text evidence="2 7">Heterodimer of SbcC and SbcD.</text>
</comment>
<dbReference type="InterPro" id="IPR004593">
    <property type="entry name" value="SbcD"/>
</dbReference>
<keyword evidence="7" id="KW-0255">Endonuclease</keyword>
<evidence type="ECO:0000256" key="3">
    <source>
        <dbReference type="ARBA" id="ARBA00013365"/>
    </source>
</evidence>
<dbReference type="AlphaFoldDB" id="A0A4R6SJC9"/>
<evidence type="ECO:0000313" key="10">
    <source>
        <dbReference type="EMBL" id="TDQ01496.1"/>
    </source>
</evidence>
<dbReference type="GO" id="GO:0006310">
    <property type="term" value="P:DNA recombination"/>
    <property type="evidence" value="ECO:0007669"/>
    <property type="project" value="UniProtKB-KW"/>
</dbReference>
<evidence type="ECO:0000256" key="6">
    <source>
        <dbReference type="ARBA" id="ARBA00022839"/>
    </source>
</evidence>
<evidence type="ECO:0000313" key="11">
    <source>
        <dbReference type="Proteomes" id="UP000295444"/>
    </source>
</evidence>
<keyword evidence="4 7" id="KW-0540">Nuclease</keyword>
<dbReference type="Gene3D" id="3.60.21.10">
    <property type="match status" value="1"/>
</dbReference>
<evidence type="ECO:0000256" key="1">
    <source>
        <dbReference type="ARBA" id="ARBA00010555"/>
    </source>
</evidence>
<evidence type="ECO:0000256" key="7">
    <source>
        <dbReference type="RuleBase" id="RU363069"/>
    </source>
</evidence>